<evidence type="ECO:0000256" key="2">
    <source>
        <dbReference type="ARBA" id="ARBA00022966"/>
    </source>
</evidence>
<protein>
    <recommendedName>
        <fullName evidence="4">Alpha-macroglobulin receptor-binding domain-containing protein</fullName>
    </recommendedName>
</protein>
<name>A0AA36J106_9DINO</name>
<dbReference type="PROSITE" id="PS00477">
    <property type="entry name" value="ALPHA_2_MACROGLOBULIN"/>
    <property type="match status" value="1"/>
</dbReference>
<comment type="caution">
    <text evidence="5">The sequence shown here is derived from an EMBL/GenBank/DDBJ whole genome shotgun (WGS) entry which is preliminary data.</text>
</comment>
<dbReference type="Pfam" id="PF07678">
    <property type="entry name" value="TED_complement"/>
    <property type="match status" value="1"/>
</dbReference>
<dbReference type="EMBL" id="CAUJNA010003235">
    <property type="protein sequence ID" value="CAJ1396526.1"/>
    <property type="molecule type" value="Genomic_DNA"/>
</dbReference>
<gene>
    <name evidence="5" type="ORF">EVOR1521_LOCUS20747</name>
</gene>
<evidence type="ECO:0000313" key="6">
    <source>
        <dbReference type="Proteomes" id="UP001178507"/>
    </source>
</evidence>
<dbReference type="InterPro" id="IPR011626">
    <property type="entry name" value="Alpha-macroglobulin_TED"/>
</dbReference>
<keyword evidence="1" id="KW-0732">Signal</keyword>
<keyword evidence="2" id="KW-0882">Thioester bond</keyword>
<dbReference type="InterPro" id="IPR036595">
    <property type="entry name" value="A-macroglobulin_rcpt-bd_sf"/>
</dbReference>
<dbReference type="SUPFAM" id="SSF49410">
    <property type="entry name" value="Alpha-macroglobulin receptor domain"/>
    <property type="match status" value="1"/>
</dbReference>
<accession>A0AA36J106</accession>
<evidence type="ECO:0000313" key="5">
    <source>
        <dbReference type="EMBL" id="CAJ1396526.1"/>
    </source>
</evidence>
<dbReference type="Gene3D" id="1.50.10.20">
    <property type="match status" value="1"/>
</dbReference>
<dbReference type="GO" id="GO:0005615">
    <property type="term" value="C:extracellular space"/>
    <property type="evidence" value="ECO:0007669"/>
    <property type="project" value="InterPro"/>
</dbReference>
<dbReference type="InterPro" id="IPR008930">
    <property type="entry name" value="Terpenoid_cyclase/PrenylTrfase"/>
</dbReference>
<dbReference type="InterPro" id="IPR019742">
    <property type="entry name" value="MacrogloblnA2_CS"/>
</dbReference>
<dbReference type="InterPro" id="IPR050473">
    <property type="entry name" value="A2M/Complement_sys"/>
</dbReference>
<dbReference type="PANTHER" id="PTHR11412">
    <property type="entry name" value="MACROGLOBULIN / COMPLEMENT"/>
    <property type="match status" value="1"/>
</dbReference>
<dbReference type="AlphaFoldDB" id="A0AA36J106"/>
<dbReference type="Proteomes" id="UP001178507">
    <property type="component" value="Unassembled WGS sequence"/>
</dbReference>
<dbReference type="SMART" id="SM01361">
    <property type="entry name" value="A2M_recep"/>
    <property type="match status" value="1"/>
</dbReference>
<dbReference type="SUPFAM" id="SSF48239">
    <property type="entry name" value="Terpenoid cyclases/Protein prenyltransferases"/>
    <property type="match status" value="1"/>
</dbReference>
<keyword evidence="6" id="KW-1185">Reference proteome</keyword>
<evidence type="ECO:0000256" key="3">
    <source>
        <dbReference type="ARBA" id="ARBA00023157"/>
    </source>
</evidence>
<reference evidence="5" key="1">
    <citation type="submission" date="2023-08" db="EMBL/GenBank/DDBJ databases">
        <authorList>
            <person name="Chen Y."/>
            <person name="Shah S."/>
            <person name="Dougan E. K."/>
            <person name="Thang M."/>
            <person name="Chan C."/>
        </authorList>
    </citation>
    <scope>NUCLEOTIDE SEQUENCE</scope>
</reference>
<evidence type="ECO:0000256" key="1">
    <source>
        <dbReference type="ARBA" id="ARBA00022729"/>
    </source>
</evidence>
<dbReference type="SMART" id="SM01419">
    <property type="entry name" value="Thiol-ester_cl"/>
    <property type="match status" value="1"/>
</dbReference>
<dbReference type="PANTHER" id="PTHR11412:SF136">
    <property type="entry name" value="CD109 ANTIGEN"/>
    <property type="match status" value="1"/>
</dbReference>
<proteinExistence type="predicted"/>
<keyword evidence="3" id="KW-1015">Disulfide bond</keyword>
<feature type="domain" description="Alpha-macroglobulin receptor-binding" evidence="4">
    <location>
        <begin position="457"/>
        <end position="545"/>
    </location>
</feature>
<dbReference type="InterPro" id="IPR047565">
    <property type="entry name" value="Alpha-macroglob_thiol-ester_cl"/>
</dbReference>
<sequence>MAAKEGIPMSDTKSIVVDLTGTDAFSETKTLSLPEMAVPDSARLAVSVVGDLLGPTISGLERLLRIPTGCGEQNMITLAPNVFVAKYLLAVGKMTPDLRERIVNNMVVGYGRELTYRHEDGSFSAFGKSDSSGSTWLTAFVLRVFAEVHQTGLVAVDTGVMTKAAEFLLAQQQSDGSFKSVGKVIHQEMMGGASGSSAVPLTAYVTAALAKAKDVASVAGGLQKAANFLEQVSATTTYTALLRAHALVLAGLWSDEQVATEVLALSSTALPRRFWSGSTGVSDPAPGAYGVKTMDVEMTGYGVLALTMANRLTEAFQGASWLLERRSASGGFSSTQDTVVALNALATYAATVGQNVDLTLEVSNGGSFQQTLQITSGNADVLQTLALPVAAGELPVVVESSGNGVALVTAELQYNLPDSAVPPCYQIEVDWFSQDQETSSAVQACSLPVSDCAPSAGAMAIISVGLFTGYGASLQSLQALKDAEVIKRFELNDQRVDLYLEELHESSKTCVQFNITREFRVWNVQPAASMVYEYYKPEARGELLSSFSTQVFTDEVSQLPGIQPSVTTTMPTAASAATAAAFLTTSLLAFAVHAFA</sequence>
<organism evidence="5 6">
    <name type="scientific">Effrenium voratum</name>
    <dbReference type="NCBI Taxonomy" id="2562239"/>
    <lineage>
        <taxon>Eukaryota</taxon>
        <taxon>Sar</taxon>
        <taxon>Alveolata</taxon>
        <taxon>Dinophyceae</taxon>
        <taxon>Suessiales</taxon>
        <taxon>Symbiodiniaceae</taxon>
        <taxon>Effrenium</taxon>
    </lineage>
</organism>
<dbReference type="InterPro" id="IPR009048">
    <property type="entry name" value="A-macroglobulin_rcpt-bd"/>
</dbReference>
<dbReference type="Gene3D" id="2.60.40.690">
    <property type="entry name" value="Alpha-macroglobulin, receptor-binding domain"/>
    <property type="match status" value="1"/>
</dbReference>
<evidence type="ECO:0000259" key="4">
    <source>
        <dbReference type="SMART" id="SM01361"/>
    </source>
</evidence>
<dbReference type="Gene3D" id="2.60.120.1540">
    <property type="match status" value="1"/>
</dbReference>
<dbReference type="Pfam" id="PF07677">
    <property type="entry name" value="A2M_recep"/>
    <property type="match status" value="1"/>
</dbReference>